<dbReference type="InterPro" id="IPR001567">
    <property type="entry name" value="Pept_M3A_M3B_dom"/>
</dbReference>
<dbReference type="InterPro" id="IPR045090">
    <property type="entry name" value="Pept_M3A_M3B"/>
</dbReference>
<evidence type="ECO:0000313" key="9">
    <source>
        <dbReference type="EMBL" id="EQD73594.1"/>
    </source>
</evidence>
<evidence type="ECO:0000256" key="4">
    <source>
        <dbReference type="ARBA" id="ARBA00022723"/>
    </source>
</evidence>
<dbReference type="Gene3D" id="3.40.390.10">
    <property type="entry name" value="Collagenase (Catalytic Domain)"/>
    <property type="match status" value="1"/>
</dbReference>
<keyword evidence="6" id="KW-0862">Zinc</keyword>
<dbReference type="GO" id="GO:0006518">
    <property type="term" value="P:peptide metabolic process"/>
    <property type="evidence" value="ECO:0007669"/>
    <property type="project" value="TreeGrafter"/>
</dbReference>
<keyword evidence="7" id="KW-0482">Metalloprotease</keyword>
<comment type="cofactor">
    <cofactor evidence="1">
        <name>Zn(2+)</name>
        <dbReference type="ChEBI" id="CHEBI:29105"/>
    </cofactor>
</comment>
<comment type="similarity">
    <text evidence="2">Belongs to the peptidase M3 family.</text>
</comment>
<evidence type="ECO:0000256" key="6">
    <source>
        <dbReference type="ARBA" id="ARBA00022833"/>
    </source>
</evidence>
<dbReference type="Pfam" id="PF01432">
    <property type="entry name" value="Peptidase_M3"/>
    <property type="match status" value="1"/>
</dbReference>
<evidence type="ECO:0000256" key="1">
    <source>
        <dbReference type="ARBA" id="ARBA00001947"/>
    </source>
</evidence>
<dbReference type="AlphaFoldDB" id="T1CWN9"/>
<name>T1CWN9_9ZZZZ</name>
<dbReference type="PANTHER" id="PTHR11804">
    <property type="entry name" value="PROTEASE M3 THIMET OLIGOPEPTIDASE-RELATED"/>
    <property type="match status" value="1"/>
</dbReference>
<evidence type="ECO:0000259" key="8">
    <source>
        <dbReference type="Pfam" id="PF01432"/>
    </source>
</evidence>
<proteinExistence type="inferred from homology"/>
<evidence type="ECO:0000256" key="2">
    <source>
        <dbReference type="ARBA" id="ARBA00006040"/>
    </source>
</evidence>
<feature type="domain" description="Peptidase M3A/M3B catalytic" evidence="8">
    <location>
        <begin position="209"/>
        <end position="625"/>
    </location>
</feature>
<dbReference type="GO" id="GO:0046872">
    <property type="term" value="F:metal ion binding"/>
    <property type="evidence" value="ECO:0007669"/>
    <property type="project" value="UniProtKB-KW"/>
</dbReference>
<dbReference type="InterPro" id="IPR024077">
    <property type="entry name" value="Neurolysin/TOP_dom2"/>
</dbReference>
<comment type="caution">
    <text evidence="9">The sequence shown here is derived from an EMBL/GenBank/DDBJ whole genome shotgun (WGS) entry which is preliminary data.</text>
</comment>
<evidence type="ECO:0000256" key="3">
    <source>
        <dbReference type="ARBA" id="ARBA00022670"/>
    </source>
</evidence>
<dbReference type="GO" id="GO:0006508">
    <property type="term" value="P:proteolysis"/>
    <property type="evidence" value="ECO:0007669"/>
    <property type="project" value="UniProtKB-KW"/>
</dbReference>
<keyword evidence="3" id="KW-0645">Protease</keyword>
<reference evidence="9" key="2">
    <citation type="journal article" date="2014" name="ISME J.">
        <title>Microbial stratification in low pH oxic and suboxic macroscopic growths along an acid mine drainage.</title>
        <authorList>
            <person name="Mendez-Garcia C."/>
            <person name="Mesa V."/>
            <person name="Sprenger R.R."/>
            <person name="Richter M."/>
            <person name="Diez M.S."/>
            <person name="Solano J."/>
            <person name="Bargiela R."/>
            <person name="Golyshina O.V."/>
            <person name="Manteca A."/>
            <person name="Ramos J.L."/>
            <person name="Gallego J.R."/>
            <person name="Llorente I."/>
            <person name="Martins Dos Santos V.A."/>
            <person name="Jensen O.N."/>
            <person name="Pelaez A.I."/>
            <person name="Sanchez J."/>
            <person name="Ferrer M."/>
        </authorList>
    </citation>
    <scope>NUCLEOTIDE SEQUENCE</scope>
</reference>
<dbReference type="SUPFAM" id="SSF55486">
    <property type="entry name" value="Metalloproteases ('zincins'), catalytic domain"/>
    <property type="match status" value="1"/>
</dbReference>
<dbReference type="PANTHER" id="PTHR11804:SF84">
    <property type="entry name" value="SACCHAROLYSIN"/>
    <property type="match status" value="1"/>
</dbReference>
<accession>T1CWN9</accession>
<gene>
    <name evidence="9" type="ORF">B1B_03142</name>
</gene>
<sequence>MAESPSPDPSRLPWTLGADDLRRLAAAAVRDATARIDALVRSAVPPTVDGFLRPLDRILLGVRDIANHGSFLFAVHPEEAVRSAGRDASETADRFFNALRTDERIYRSLRTIDLAGADPTTRFAVERMAREMRRSGVEKDPESRARLVALNNLIDRIANQYNENVARLERTIDGVAALRGLPPDFLASHTPGPDGTVRLSTKYPDFHPVMAYADDAEVRRRMLGAFMNRAYPENIGVLDQLLAERYRLARALDYPTYAAFALEDKMIERPDVARVFLDRIAERVRAPAAEHLARVLARKRRDEPSAARVELWDASFFGQGYYDQKILTEEYGVDTKRLRAYLPYAQVRDGLFTLCTELFGVRIERVHDPELWHPSVEAYDVARDGRPLGRFFLDLVPREGKYNHAACFTVREGIRDVQRPQAALVCNFLDPGVPPATARMQYSDVVTFFHEFGHLLHSLFSGHGPWLYTSMSFVEWDFIEAPSQLFEEWARDPATLARFARNPDTGEAAPPELLARIRASQVFGRGSSWLRQVALASVSLELYDRDPTGIDTTALFREIFGRYVTSPLEPDYHPQAAWGHLTGYSAFYYTYVWSLVIARDLLSPFLAKGNLTDPEIAARYAREILDARRA</sequence>
<evidence type="ECO:0000256" key="7">
    <source>
        <dbReference type="ARBA" id="ARBA00023049"/>
    </source>
</evidence>
<dbReference type="Gene3D" id="1.10.1370.10">
    <property type="entry name" value="Neurolysin, domain 3"/>
    <property type="match status" value="1"/>
</dbReference>
<dbReference type="EMBL" id="AUZY01001907">
    <property type="protein sequence ID" value="EQD73594.1"/>
    <property type="molecule type" value="Genomic_DNA"/>
</dbReference>
<protein>
    <submittedName>
        <fullName evidence="9">Oligopeptidase A</fullName>
    </submittedName>
</protein>
<dbReference type="CDD" id="cd06455">
    <property type="entry name" value="M3A_TOP"/>
    <property type="match status" value="1"/>
</dbReference>
<feature type="non-terminal residue" evidence="9">
    <location>
        <position position="630"/>
    </location>
</feature>
<reference evidence="9" key="1">
    <citation type="submission" date="2013-08" db="EMBL/GenBank/DDBJ databases">
        <authorList>
            <person name="Mendez C."/>
            <person name="Richter M."/>
            <person name="Ferrer M."/>
            <person name="Sanchez J."/>
        </authorList>
    </citation>
    <scope>NUCLEOTIDE SEQUENCE</scope>
</reference>
<keyword evidence="5" id="KW-0378">Hydrolase</keyword>
<evidence type="ECO:0000256" key="5">
    <source>
        <dbReference type="ARBA" id="ARBA00022801"/>
    </source>
</evidence>
<dbReference type="InterPro" id="IPR024079">
    <property type="entry name" value="MetalloPept_cat_dom_sf"/>
</dbReference>
<dbReference type="GO" id="GO:0004222">
    <property type="term" value="F:metalloendopeptidase activity"/>
    <property type="evidence" value="ECO:0007669"/>
    <property type="project" value="InterPro"/>
</dbReference>
<organism evidence="9">
    <name type="scientific">mine drainage metagenome</name>
    <dbReference type="NCBI Taxonomy" id="410659"/>
    <lineage>
        <taxon>unclassified sequences</taxon>
        <taxon>metagenomes</taxon>
        <taxon>ecological metagenomes</taxon>
    </lineage>
</organism>
<keyword evidence="4" id="KW-0479">Metal-binding</keyword>